<proteinExistence type="predicted"/>
<organism evidence="1 2">
    <name type="scientific">Artomyces pyxidatus</name>
    <dbReference type="NCBI Taxonomy" id="48021"/>
    <lineage>
        <taxon>Eukaryota</taxon>
        <taxon>Fungi</taxon>
        <taxon>Dikarya</taxon>
        <taxon>Basidiomycota</taxon>
        <taxon>Agaricomycotina</taxon>
        <taxon>Agaricomycetes</taxon>
        <taxon>Russulales</taxon>
        <taxon>Auriscalpiaceae</taxon>
        <taxon>Artomyces</taxon>
    </lineage>
</organism>
<keyword evidence="2" id="KW-1185">Reference proteome</keyword>
<comment type="caution">
    <text evidence="1">The sequence shown here is derived from an EMBL/GenBank/DDBJ whole genome shotgun (WGS) entry which is preliminary data.</text>
</comment>
<reference evidence="1" key="2">
    <citation type="journal article" date="2022" name="New Phytol.">
        <title>Evolutionary transition to the ectomycorrhizal habit in the genomes of a hyperdiverse lineage of mushroom-forming fungi.</title>
        <authorList>
            <person name="Looney B."/>
            <person name="Miyauchi S."/>
            <person name="Morin E."/>
            <person name="Drula E."/>
            <person name="Courty P.E."/>
            <person name="Kohler A."/>
            <person name="Kuo A."/>
            <person name="LaButti K."/>
            <person name="Pangilinan J."/>
            <person name="Lipzen A."/>
            <person name="Riley R."/>
            <person name="Andreopoulos W."/>
            <person name="He G."/>
            <person name="Johnson J."/>
            <person name="Nolan M."/>
            <person name="Tritt A."/>
            <person name="Barry K.W."/>
            <person name="Grigoriev I.V."/>
            <person name="Nagy L.G."/>
            <person name="Hibbett D."/>
            <person name="Henrissat B."/>
            <person name="Matheny P.B."/>
            <person name="Labbe J."/>
            <person name="Martin F.M."/>
        </authorList>
    </citation>
    <scope>NUCLEOTIDE SEQUENCE</scope>
    <source>
        <strain evidence="1">HHB10654</strain>
    </source>
</reference>
<gene>
    <name evidence="1" type="ORF">BV25DRAFT_1832140</name>
</gene>
<evidence type="ECO:0000313" key="2">
    <source>
        <dbReference type="Proteomes" id="UP000814140"/>
    </source>
</evidence>
<reference evidence="1" key="1">
    <citation type="submission" date="2021-03" db="EMBL/GenBank/DDBJ databases">
        <authorList>
            <consortium name="DOE Joint Genome Institute"/>
            <person name="Ahrendt S."/>
            <person name="Looney B.P."/>
            <person name="Miyauchi S."/>
            <person name="Morin E."/>
            <person name="Drula E."/>
            <person name="Courty P.E."/>
            <person name="Chicoki N."/>
            <person name="Fauchery L."/>
            <person name="Kohler A."/>
            <person name="Kuo A."/>
            <person name="Labutti K."/>
            <person name="Pangilinan J."/>
            <person name="Lipzen A."/>
            <person name="Riley R."/>
            <person name="Andreopoulos W."/>
            <person name="He G."/>
            <person name="Johnson J."/>
            <person name="Barry K.W."/>
            <person name="Grigoriev I.V."/>
            <person name="Nagy L."/>
            <person name="Hibbett D."/>
            <person name="Henrissat B."/>
            <person name="Matheny P.B."/>
            <person name="Labbe J."/>
            <person name="Martin F."/>
        </authorList>
    </citation>
    <scope>NUCLEOTIDE SEQUENCE</scope>
    <source>
        <strain evidence="1">HHB10654</strain>
    </source>
</reference>
<evidence type="ECO:0000313" key="1">
    <source>
        <dbReference type="EMBL" id="KAI0056482.1"/>
    </source>
</evidence>
<protein>
    <submittedName>
        <fullName evidence="1">Cytochrome P450</fullName>
    </submittedName>
</protein>
<name>A0ACB8SJR2_9AGAM</name>
<dbReference type="EMBL" id="MU277263">
    <property type="protein sequence ID" value="KAI0056482.1"/>
    <property type="molecule type" value="Genomic_DNA"/>
</dbReference>
<sequence>MLSTELVYVAAALFAVALIVRRRRVSATPLPPGPAGYPLIGNLLDWPFEHGWLTFHKWAQKWGDIMYLEIFGLHIVILNSIETTQSLMSQAMYSDRPPLMMVGQMMGFGPSIVLAPYGEHWKSMRRITQQSLNRASSLQFLPSQLADTRMLLQQLLDTPEKYISNIRYALGKNLIENTYGIKVDSPNSEFVKLSRETHEVIQNAVIPGSFFVDIFPSLKYVPSWFPGAGFKNLARIARGHGQHMVDGAFSAAKKSMVGADAIPSLVGSLLNNNPTEMSREDYEYIIKWAAGSLYGAGTESTVSGISTFFLMMATHPEVQAKAQAELDRVLGPGRLPTFEDRASLPYLEAVIKEVLRFHPPTPLGIAHRLSEDDVVGGYHLPKGAIVLSNIWGMSMNPKHYPNPEKFDPERFTPWNPNPQLDPGTHVFGFGRRACLGVHYSTAAIYITVSNVLAAFNIKAQDAKGVDVHVEPEFTGGFVSHPKTFPCRITPRSQAAVELVKAGALF</sequence>
<accession>A0ACB8SJR2</accession>
<dbReference type="Proteomes" id="UP000814140">
    <property type="component" value="Unassembled WGS sequence"/>
</dbReference>